<accession>A0A316EYV4</accession>
<keyword evidence="2" id="KW-1185">Reference proteome</keyword>
<gene>
    <name evidence="1" type="ORF">C7419_1011720</name>
</gene>
<dbReference type="AlphaFoldDB" id="A0A316EYV4"/>
<reference evidence="1 2" key="1">
    <citation type="submission" date="2018-05" db="EMBL/GenBank/DDBJ databases">
        <title>Genomic Encyclopedia of Type Strains, Phase IV (KMG-V): Genome sequencing to study the core and pangenomes of soil and plant-associated prokaryotes.</title>
        <authorList>
            <person name="Whitman W."/>
        </authorList>
    </citation>
    <scope>NUCLEOTIDE SEQUENCE [LARGE SCALE GENOMIC DNA]</scope>
    <source>
        <strain evidence="1 2">SLV-132</strain>
    </source>
</reference>
<dbReference type="Proteomes" id="UP000245754">
    <property type="component" value="Unassembled WGS sequence"/>
</dbReference>
<organism evidence="1 2">
    <name type="scientific">Cupriavidus plantarum</name>
    <dbReference type="NCBI Taxonomy" id="942865"/>
    <lineage>
        <taxon>Bacteria</taxon>
        <taxon>Pseudomonadati</taxon>
        <taxon>Pseudomonadota</taxon>
        <taxon>Betaproteobacteria</taxon>
        <taxon>Burkholderiales</taxon>
        <taxon>Burkholderiaceae</taxon>
        <taxon>Cupriavidus</taxon>
    </lineage>
</organism>
<name>A0A316EYV4_9BURK</name>
<proteinExistence type="predicted"/>
<comment type="caution">
    <text evidence="1">The sequence shown here is derived from an EMBL/GenBank/DDBJ whole genome shotgun (WGS) entry which is preliminary data.</text>
</comment>
<dbReference type="EMBL" id="QGGT01000001">
    <property type="protein sequence ID" value="PWK37834.1"/>
    <property type="molecule type" value="Genomic_DNA"/>
</dbReference>
<protein>
    <submittedName>
        <fullName evidence="1">Uncharacterized protein</fullName>
    </submittedName>
</protein>
<evidence type="ECO:0000313" key="2">
    <source>
        <dbReference type="Proteomes" id="UP000245754"/>
    </source>
</evidence>
<sequence>MHRLHPRVALGLLIVLGGAASLVADGISMAMRLLLSA</sequence>
<evidence type="ECO:0000313" key="1">
    <source>
        <dbReference type="EMBL" id="PWK37834.1"/>
    </source>
</evidence>